<dbReference type="InterPro" id="IPR036278">
    <property type="entry name" value="Sialidase_sf"/>
</dbReference>
<comment type="caution">
    <text evidence="1">The sequence shown here is derived from an EMBL/GenBank/DDBJ whole genome shotgun (WGS) entry which is preliminary data.</text>
</comment>
<proteinExistence type="predicted"/>
<dbReference type="SUPFAM" id="SSF50939">
    <property type="entry name" value="Sialidases"/>
    <property type="match status" value="1"/>
</dbReference>
<protein>
    <submittedName>
        <fullName evidence="1">Uncharacterized protein</fullName>
    </submittedName>
</protein>
<accession>A0A1S1N9Y7</accession>
<keyword evidence="2" id="KW-1185">Reference proteome</keyword>
<evidence type="ECO:0000313" key="2">
    <source>
        <dbReference type="Proteomes" id="UP000180253"/>
    </source>
</evidence>
<dbReference type="InterPro" id="IPR037053">
    <property type="entry name" value="Phage_tail_collar_dom_sf"/>
</dbReference>
<dbReference type="OrthoDB" id="9826366at2"/>
<name>A0A1S1N9Y7_9GAMM</name>
<gene>
    <name evidence="1" type="ORF">BIW53_05775</name>
</gene>
<dbReference type="RefSeq" id="WP_070990912.1">
    <property type="nucleotide sequence ID" value="NZ_CBCSHD010000001.1"/>
</dbReference>
<evidence type="ECO:0000313" key="1">
    <source>
        <dbReference type="EMBL" id="OHU96829.1"/>
    </source>
</evidence>
<dbReference type="STRING" id="327939.BIW53_05775"/>
<dbReference type="EMBL" id="MNAN01000026">
    <property type="protein sequence ID" value="OHU96829.1"/>
    <property type="molecule type" value="Genomic_DNA"/>
</dbReference>
<dbReference type="AlphaFoldDB" id="A0A1S1N9Y7"/>
<dbReference type="Gene3D" id="3.90.1340.10">
    <property type="entry name" value="Phage tail collar domain"/>
    <property type="match status" value="1"/>
</dbReference>
<dbReference type="Proteomes" id="UP000180253">
    <property type="component" value="Unassembled WGS sequence"/>
</dbReference>
<reference evidence="1 2" key="1">
    <citation type="submission" date="2016-10" db="EMBL/GenBank/DDBJ databases">
        <title>Pseudoalteromonas amylolytica sp. nov., isolated from the surface seawater.</title>
        <authorList>
            <person name="Wu Y.-H."/>
            <person name="Cheng H."/>
            <person name="Jin X.-B."/>
            <person name="Wang C.-S."/>
            <person name="Xu X.-W."/>
        </authorList>
    </citation>
    <scope>NUCLEOTIDE SEQUENCE [LARGE SCALE GENOMIC DNA]</scope>
    <source>
        <strain evidence="1 2">JCM 12483</strain>
    </source>
</reference>
<sequence>MSEATAVSALPNALGMPVGTIVEYSKNHLMPDNVLPMDGRVVKRANYPELSKLIPRTLAYGSYTFNNLNNSNIVQPNNTVPTKGNEGLLRFASSTIHTDAGIDYFTSVDGVNYQPHGFPDREPEPVLTLSRTRCASDEQQTFVALGTTEPGGYGVRVSKDHGRSWQFISLQHFTDLPQSKYSETSSIFRGYMQRMQILYAGSAFYIVFPNPATKTLQSVTTNLLKSEDGLSWQMIGGRGAAGVSPFPEEEELSAIPGMSLCANSTHLFIVHRRQREIVYYRTCELSTNTLVDRGHFSLFDAYTGSVSNSYLDTTAVVTDSAFCMTYLSTKTNNSNSHGQVLAAMRLVNDNGPKVDSSRVNGYPVNHILSSISSELTVDNGGVYAQGARFTELFLQPQVAGISYPNTNLKVPILSSATLVFDNPLFEGDVLHTANGFAELTVDPNTEMVLENMPSPNGSYLKYGIIAE</sequence>
<organism evidence="1 2">
    <name type="scientific">Pseudoalteromonas byunsanensis</name>
    <dbReference type="NCBI Taxonomy" id="327939"/>
    <lineage>
        <taxon>Bacteria</taxon>
        <taxon>Pseudomonadati</taxon>
        <taxon>Pseudomonadota</taxon>
        <taxon>Gammaproteobacteria</taxon>
        <taxon>Alteromonadales</taxon>
        <taxon>Pseudoalteromonadaceae</taxon>
        <taxon>Pseudoalteromonas</taxon>
    </lineage>
</organism>